<dbReference type="KEGG" id="amon:H9L24_22165"/>
<keyword evidence="2" id="KW-1185">Reference proteome</keyword>
<dbReference type="AlphaFoldDB" id="A0A7H0HFY9"/>
<reference evidence="1 2" key="1">
    <citation type="submission" date="2020-08" db="EMBL/GenBank/DDBJ databases">
        <title>Genome sequence of Acidovorax monticola KACC 19171T.</title>
        <authorList>
            <person name="Hyun D.-W."/>
            <person name="Bae J.-W."/>
        </authorList>
    </citation>
    <scope>NUCLEOTIDE SEQUENCE [LARGE SCALE GENOMIC DNA]</scope>
    <source>
        <strain evidence="1 2">KACC 19171</strain>
    </source>
</reference>
<proteinExistence type="predicted"/>
<dbReference type="Proteomes" id="UP000516057">
    <property type="component" value="Chromosome"/>
</dbReference>
<dbReference type="EMBL" id="CP060790">
    <property type="protein sequence ID" value="QNP59455.1"/>
    <property type="molecule type" value="Genomic_DNA"/>
</dbReference>
<name>A0A7H0HFY9_9BURK</name>
<protein>
    <submittedName>
        <fullName evidence="1">Uncharacterized protein</fullName>
    </submittedName>
</protein>
<gene>
    <name evidence="1" type="ORF">H9L24_22165</name>
</gene>
<accession>A0A7H0HFY9</accession>
<dbReference type="RefSeq" id="WP_187736438.1">
    <property type="nucleotide sequence ID" value="NZ_CP060790.1"/>
</dbReference>
<organism evidence="1 2">
    <name type="scientific">Paenacidovorax monticola</name>
    <dbReference type="NCBI Taxonomy" id="1926868"/>
    <lineage>
        <taxon>Bacteria</taxon>
        <taxon>Pseudomonadati</taxon>
        <taxon>Pseudomonadota</taxon>
        <taxon>Betaproteobacteria</taxon>
        <taxon>Burkholderiales</taxon>
        <taxon>Comamonadaceae</taxon>
        <taxon>Paenacidovorax</taxon>
    </lineage>
</organism>
<evidence type="ECO:0000313" key="2">
    <source>
        <dbReference type="Proteomes" id="UP000516057"/>
    </source>
</evidence>
<sequence length="73" mass="8007">MQPIHNVQPLRSYRATLVPQGVTPSDVEDLADARLLPTVRVKAATAEQAEAHAHIATGKNVLRVERIEERAEA</sequence>
<evidence type="ECO:0000313" key="1">
    <source>
        <dbReference type="EMBL" id="QNP59455.1"/>
    </source>
</evidence>